<dbReference type="GeneID" id="87821247"/>
<keyword evidence="3 5" id="KW-1133">Transmembrane helix</keyword>
<dbReference type="Proteomes" id="UP001302676">
    <property type="component" value="Unassembled WGS sequence"/>
</dbReference>
<feature type="transmembrane region" description="Helical" evidence="5">
    <location>
        <begin position="73"/>
        <end position="95"/>
    </location>
</feature>
<dbReference type="PANTHER" id="PTHR28165">
    <property type="entry name" value="NON-CLASSICAL EXPORT PROTEIN 2-RELATED"/>
    <property type="match status" value="1"/>
</dbReference>
<dbReference type="RefSeq" id="XP_062634199.1">
    <property type="nucleotide sequence ID" value="XM_062784634.1"/>
</dbReference>
<evidence type="ECO:0000256" key="2">
    <source>
        <dbReference type="ARBA" id="ARBA00022692"/>
    </source>
</evidence>
<proteinExistence type="predicted"/>
<protein>
    <submittedName>
        <fullName evidence="7">Marvel domain-containing protein</fullName>
    </submittedName>
</protein>
<evidence type="ECO:0000256" key="5">
    <source>
        <dbReference type="SAM" id="Phobius"/>
    </source>
</evidence>
<feature type="domain" description="MARVEL" evidence="6">
    <location>
        <begin position="6"/>
        <end position="166"/>
    </location>
</feature>
<gene>
    <name evidence="7" type="ORF">C8A04DRAFT_39562</name>
</gene>
<dbReference type="GO" id="GO:0070941">
    <property type="term" value="P:eisosome assembly"/>
    <property type="evidence" value="ECO:0007669"/>
    <property type="project" value="TreeGrafter"/>
</dbReference>
<reference evidence="7" key="1">
    <citation type="journal article" date="2023" name="Mol. Phylogenet. Evol.">
        <title>Genome-scale phylogeny and comparative genomics of the fungal order Sordariales.</title>
        <authorList>
            <person name="Hensen N."/>
            <person name="Bonometti L."/>
            <person name="Westerberg I."/>
            <person name="Brannstrom I.O."/>
            <person name="Guillou S."/>
            <person name="Cros-Aarteil S."/>
            <person name="Calhoun S."/>
            <person name="Haridas S."/>
            <person name="Kuo A."/>
            <person name="Mondo S."/>
            <person name="Pangilinan J."/>
            <person name="Riley R."/>
            <person name="LaButti K."/>
            <person name="Andreopoulos B."/>
            <person name="Lipzen A."/>
            <person name="Chen C."/>
            <person name="Yan M."/>
            <person name="Daum C."/>
            <person name="Ng V."/>
            <person name="Clum A."/>
            <person name="Steindorff A."/>
            <person name="Ohm R.A."/>
            <person name="Martin F."/>
            <person name="Silar P."/>
            <person name="Natvig D.O."/>
            <person name="Lalanne C."/>
            <person name="Gautier V."/>
            <person name="Ament-Velasquez S.L."/>
            <person name="Kruys A."/>
            <person name="Hutchinson M.I."/>
            <person name="Powell A.J."/>
            <person name="Barry K."/>
            <person name="Miller A.N."/>
            <person name="Grigoriev I.V."/>
            <person name="Debuchy R."/>
            <person name="Gladieux P."/>
            <person name="Hiltunen Thoren M."/>
            <person name="Johannesson H."/>
        </authorList>
    </citation>
    <scope>NUCLEOTIDE SEQUENCE</scope>
    <source>
        <strain evidence="7">CBS 141.50</strain>
    </source>
</reference>
<reference evidence="7" key="2">
    <citation type="submission" date="2023-05" db="EMBL/GenBank/DDBJ databases">
        <authorList>
            <consortium name="Lawrence Berkeley National Laboratory"/>
            <person name="Steindorff A."/>
            <person name="Hensen N."/>
            <person name="Bonometti L."/>
            <person name="Westerberg I."/>
            <person name="Brannstrom I.O."/>
            <person name="Guillou S."/>
            <person name="Cros-Aarteil S."/>
            <person name="Calhoun S."/>
            <person name="Haridas S."/>
            <person name="Kuo A."/>
            <person name="Mondo S."/>
            <person name="Pangilinan J."/>
            <person name="Riley R."/>
            <person name="Labutti K."/>
            <person name="Andreopoulos B."/>
            <person name="Lipzen A."/>
            <person name="Chen C."/>
            <person name="Yanf M."/>
            <person name="Daum C."/>
            <person name="Ng V."/>
            <person name="Clum A."/>
            <person name="Ohm R."/>
            <person name="Martin F."/>
            <person name="Silar P."/>
            <person name="Natvig D."/>
            <person name="Lalanne C."/>
            <person name="Gautier V."/>
            <person name="Ament-Velasquez S.L."/>
            <person name="Kruys A."/>
            <person name="Hutchinson M.I."/>
            <person name="Powell A.J."/>
            <person name="Barry K."/>
            <person name="Miller A.N."/>
            <person name="Grigoriev I.V."/>
            <person name="Debuchy R."/>
            <person name="Gladieux P."/>
            <person name="Thoren M.H."/>
            <person name="Johannesson H."/>
        </authorList>
    </citation>
    <scope>NUCLEOTIDE SEQUENCE</scope>
    <source>
        <strain evidence="7">CBS 141.50</strain>
    </source>
</reference>
<feature type="transmembrane region" description="Helical" evidence="5">
    <location>
        <begin position="157"/>
        <end position="177"/>
    </location>
</feature>
<evidence type="ECO:0000256" key="3">
    <source>
        <dbReference type="ARBA" id="ARBA00022989"/>
    </source>
</evidence>
<dbReference type="Pfam" id="PF01284">
    <property type="entry name" value="MARVEL"/>
    <property type="match status" value="1"/>
</dbReference>
<dbReference type="GO" id="GO:0072659">
    <property type="term" value="P:protein localization to plasma membrane"/>
    <property type="evidence" value="ECO:0007669"/>
    <property type="project" value="TreeGrafter"/>
</dbReference>
<dbReference type="GO" id="GO:0005886">
    <property type="term" value="C:plasma membrane"/>
    <property type="evidence" value="ECO:0007669"/>
    <property type="project" value="TreeGrafter"/>
</dbReference>
<dbReference type="PANTHER" id="PTHR28165:SF2">
    <property type="entry name" value="MARVEL DOMAIN-CONTAINING PROTEIN"/>
    <property type="match status" value="1"/>
</dbReference>
<keyword evidence="2 5" id="KW-0812">Transmembrane</keyword>
<evidence type="ECO:0000256" key="4">
    <source>
        <dbReference type="ARBA" id="ARBA00023136"/>
    </source>
</evidence>
<dbReference type="EMBL" id="MU853622">
    <property type="protein sequence ID" value="KAK4140828.1"/>
    <property type="molecule type" value="Genomic_DNA"/>
</dbReference>
<dbReference type="GO" id="GO:0032126">
    <property type="term" value="C:eisosome"/>
    <property type="evidence" value="ECO:0007669"/>
    <property type="project" value="TreeGrafter"/>
</dbReference>
<dbReference type="InterPro" id="IPR008253">
    <property type="entry name" value="Marvel"/>
</dbReference>
<comment type="subcellular location">
    <subcellularLocation>
        <location evidence="1">Membrane</location>
        <topology evidence="1">Multi-pass membrane protein</topology>
    </subcellularLocation>
</comment>
<evidence type="ECO:0000256" key="1">
    <source>
        <dbReference type="ARBA" id="ARBA00004141"/>
    </source>
</evidence>
<accession>A0AAN6ZK56</accession>
<name>A0AAN6ZK56_9PEZI</name>
<evidence type="ECO:0000259" key="6">
    <source>
        <dbReference type="Pfam" id="PF01284"/>
    </source>
</evidence>
<dbReference type="AlphaFoldDB" id="A0AAN6ZK56"/>
<comment type="caution">
    <text evidence="7">The sequence shown here is derived from an EMBL/GenBank/DDBJ whole genome shotgun (WGS) entry which is preliminary data.</text>
</comment>
<feature type="transmembrane region" description="Helical" evidence="5">
    <location>
        <begin position="40"/>
        <end position="61"/>
    </location>
</feature>
<evidence type="ECO:0000313" key="7">
    <source>
        <dbReference type="EMBL" id="KAK4140828.1"/>
    </source>
</evidence>
<evidence type="ECO:0000313" key="8">
    <source>
        <dbReference type="Proteomes" id="UP001302676"/>
    </source>
</evidence>
<organism evidence="7 8">
    <name type="scientific">Dichotomopilus funicola</name>
    <dbReference type="NCBI Taxonomy" id="1934379"/>
    <lineage>
        <taxon>Eukaryota</taxon>
        <taxon>Fungi</taxon>
        <taxon>Dikarya</taxon>
        <taxon>Ascomycota</taxon>
        <taxon>Pezizomycotina</taxon>
        <taxon>Sordariomycetes</taxon>
        <taxon>Sordariomycetidae</taxon>
        <taxon>Sordariales</taxon>
        <taxon>Chaetomiaceae</taxon>
        <taxon>Dichotomopilus</taxon>
    </lineage>
</organism>
<dbReference type="InterPro" id="IPR052649">
    <property type="entry name" value="NCE102-like"/>
</dbReference>
<keyword evidence="8" id="KW-1185">Reference proteome</keyword>
<keyword evidence="4 5" id="KW-0472">Membrane</keyword>
<feature type="transmembrane region" description="Helical" evidence="5">
    <location>
        <begin position="7"/>
        <end position="28"/>
    </location>
</feature>
<sequence length="191" mass="19881">MYRPAAFVLRGLLFLTSLTILALAVTLIKGQVLDTSPVTTRYTTFTGGFGMITSGLGLLLLSLPSLETSLPQLVPIALDTLTSLFFAAGGIAWAVGLRGVDGCSNYPNMLFNPLLNQGSVDLGNGKTAYGVIGDGDDDGAIMGKLKGNCQRAQADEVLQFICFGFALSLVIDAVLVMRRGGRGGVAGAYVA</sequence>